<proteinExistence type="predicted"/>
<reference evidence="2 3" key="1">
    <citation type="submission" date="2018-08" db="EMBL/GenBank/DDBJ databases">
        <title>Recombination of ecologically and evolutionarily significant loci maintains genetic cohesion in the Pseudomonas syringae species complex.</title>
        <authorList>
            <person name="Dillon M."/>
            <person name="Thakur S."/>
            <person name="Almeida R.N.D."/>
            <person name="Weir B.S."/>
            <person name="Guttman D.S."/>
        </authorList>
    </citation>
    <scope>NUCLEOTIDE SEQUENCE [LARGE SCALE GENOMIC DNA]</scope>
    <source>
        <strain evidence="2 3">ICMP 6372</strain>
    </source>
</reference>
<feature type="region of interest" description="Disordered" evidence="1">
    <location>
        <begin position="26"/>
        <end position="46"/>
    </location>
</feature>
<dbReference type="AlphaFoldDB" id="A0A3M3UEG3"/>
<evidence type="ECO:0000256" key="1">
    <source>
        <dbReference type="SAM" id="MobiDB-lite"/>
    </source>
</evidence>
<evidence type="ECO:0000313" key="2">
    <source>
        <dbReference type="EMBL" id="RMO31611.1"/>
    </source>
</evidence>
<sequence length="94" mass="10243">MVGWLECVPVGATGAAIRIVRERAGTSAEDVSSGIKPSRTSSLPQGVRVISKDSGRSQIWMRSGGEGQMLDWNAYPWSDRGGDPHCSRRGRYIH</sequence>
<organism evidence="2 3">
    <name type="scientific">Pseudomonas savastanoi pv. glycinea</name>
    <name type="common">Pseudomonas syringae pv. glycinea</name>
    <dbReference type="NCBI Taxonomy" id="318"/>
    <lineage>
        <taxon>Bacteria</taxon>
        <taxon>Pseudomonadati</taxon>
        <taxon>Pseudomonadota</taxon>
        <taxon>Gammaproteobacteria</taxon>
        <taxon>Pseudomonadales</taxon>
        <taxon>Pseudomonadaceae</taxon>
        <taxon>Pseudomonas</taxon>
    </lineage>
</organism>
<name>A0A3M3UEG3_PSESG</name>
<dbReference type="Proteomes" id="UP000273536">
    <property type="component" value="Unassembled WGS sequence"/>
</dbReference>
<comment type="caution">
    <text evidence="2">The sequence shown here is derived from an EMBL/GenBank/DDBJ whole genome shotgun (WGS) entry which is preliminary data.</text>
</comment>
<gene>
    <name evidence="2" type="ORF">ALQ42_102215</name>
</gene>
<protein>
    <submittedName>
        <fullName evidence="2">Uncharacterized protein</fullName>
    </submittedName>
</protein>
<evidence type="ECO:0000313" key="3">
    <source>
        <dbReference type="Proteomes" id="UP000273536"/>
    </source>
</evidence>
<accession>A0A3M3UEG3</accession>
<dbReference type="EMBL" id="RBPS01000322">
    <property type="protein sequence ID" value="RMO31611.1"/>
    <property type="molecule type" value="Genomic_DNA"/>
</dbReference>